<dbReference type="STRING" id="880072.Desac_1691"/>
<gene>
    <name evidence="2" type="ordered locus">Desac_1691</name>
</gene>
<dbReference type="Gene3D" id="2.60.120.10">
    <property type="entry name" value="Jelly Rolls"/>
    <property type="match status" value="1"/>
</dbReference>
<dbReference type="KEGG" id="dao:Desac_1691"/>
<reference evidence="3" key="2">
    <citation type="submission" date="2011-03" db="EMBL/GenBank/DDBJ databases">
        <title>The complete genome of Desulfobacca acetoxidans DSM 11109.</title>
        <authorList>
            <consortium name="US DOE Joint Genome Institute (JGI-PGF)"/>
            <person name="Lucas S."/>
            <person name="Copeland A."/>
            <person name="Lapidus A."/>
            <person name="Bruce D."/>
            <person name="Goodwin L."/>
            <person name="Pitluck S."/>
            <person name="Peters L."/>
            <person name="Kyrpides N."/>
            <person name="Mavromatis K."/>
            <person name="Ivanova N."/>
            <person name="Ovchinnikova G."/>
            <person name="Teshima H."/>
            <person name="Detter J.C."/>
            <person name="Han C."/>
            <person name="Land M."/>
            <person name="Hauser L."/>
            <person name="Markowitz V."/>
            <person name="Cheng J.-F."/>
            <person name="Hugenholtz P."/>
            <person name="Woyke T."/>
            <person name="Wu D."/>
            <person name="Spring S."/>
            <person name="Schueler E."/>
            <person name="Brambilla E."/>
            <person name="Klenk H.-P."/>
            <person name="Eisen J.A."/>
        </authorList>
    </citation>
    <scope>NUCLEOTIDE SEQUENCE [LARGE SCALE GENOMIC DNA]</scope>
    <source>
        <strain evidence="3">ATCC 700848 / DSM 11109 / ASRB2</strain>
    </source>
</reference>
<dbReference type="PROSITE" id="PS50042">
    <property type="entry name" value="CNMP_BINDING_3"/>
    <property type="match status" value="1"/>
</dbReference>
<dbReference type="InterPro" id="IPR000595">
    <property type="entry name" value="cNMP-bd_dom"/>
</dbReference>
<reference evidence="2 3" key="1">
    <citation type="journal article" date="2011" name="Stand. Genomic Sci.">
        <title>Complete genome sequence of the acetate-degrading sulfate reducer Desulfobacca acetoxidans type strain (ASRB2).</title>
        <authorList>
            <person name="Goker M."/>
            <person name="Teshima H."/>
            <person name="Lapidus A."/>
            <person name="Nolan M."/>
            <person name="Lucas S."/>
            <person name="Hammon N."/>
            <person name="Deshpande S."/>
            <person name="Cheng J.F."/>
            <person name="Tapia R."/>
            <person name="Han C."/>
            <person name="Goodwin L."/>
            <person name="Pitluck S."/>
            <person name="Huntemann M."/>
            <person name="Liolios K."/>
            <person name="Ivanova N."/>
            <person name="Pagani I."/>
            <person name="Mavromatis K."/>
            <person name="Ovchinikova G."/>
            <person name="Pati A."/>
            <person name="Chen A."/>
            <person name="Palaniappan K."/>
            <person name="Land M."/>
            <person name="Hauser L."/>
            <person name="Brambilla E.M."/>
            <person name="Rohde M."/>
            <person name="Spring S."/>
            <person name="Detter J.C."/>
            <person name="Woyke T."/>
            <person name="Bristow J."/>
            <person name="Eisen J.A."/>
            <person name="Markowitz V."/>
            <person name="Hugenholtz P."/>
            <person name="Kyrpides N.C."/>
            <person name="Klenk H.P."/>
        </authorList>
    </citation>
    <scope>NUCLEOTIDE SEQUENCE [LARGE SCALE GENOMIC DNA]</scope>
    <source>
        <strain evidence="3">ATCC 700848 / DSM 11109 / ASRB2</strain>
    </source>
</reference>
<proteinExistence type="predicted"/>
<dbReference type="HOGENOM" id="CLU_075053_15_1_7"/>
<dbReference type="AlphaFoldDB" id="F2NCW3"/>
<dbReference type="RefSeq" id="WP_013706647.1">
    <property type="nucleotide sequence ID" value="NC_015388.1"/>
</dbReference>
<dbReference type="eggNOG" id="COG0664">
    <property type="taxonomic scope" value="Bacteria"/>
</dbReference>
<dbReference type="SMART" id="SM00100">
    <property type="entry name" value="cNMP"/>
    <property type="match status" value="1"/>
</dbReference>
<evidence type="ECO:0000313" key="2">
    <source>
        <dbReference type="EMBL" id="AEB09537.1"/>
    </source>
</evidence>
<name>F2NCW3_DESAR</name>
<dbReference type="GO" id="GO:0005829">
    <property type="term" value="C:cytosol"/>
    <property type="evidence" value="ECO:0007669"/>
    <property type="project" value="TreeGrafter"/>
</dbReference>
<dbReference type="PANTHER" id="PTHR24567">
    <property type="entry name" value="CRP FAMILY TRANSCRIPTIONAL REGULATORY PROTEIN"/>
    <property type="match status" value="1"/>
</dbReference>
<evidence type="ECO:0000313" key="3">
    <source>
        <dbReference type="Proteomes" id="UP000000483"/>
    </source>
</evidence>
<dbReference type="InterPro" id="IPR014710">
    <property type="entry name" value="RmlC-like_jellyroll"/>
</dbReference>
<dbReference type="InterPro" id="IPR018490">
    <property type="entry name" value="cNMP-bd_dom_sf"/>
</dbReference>
<dbReference type="Proteomes" id="UP000000483">
    <property type="component" value="Chromosome"/>
</dbReference>
<sequence length="151" mass="17125">MENLESILASHPFLASLTGQQIQLLAGCATLATYRANEVIFTEGEKAERLFLLRFGRVAVEVHRPRRGPRTIYTLGEGDLLGALGAEAVEEWFFDARTQEVTRAIVFQVDCLRKLFAEHPDLGYELLRRFVQVQAKKIKLLKLQLVDFYGS</sequence>
<dbReference type="CDD" id="cd00038">
    <property type="entry name" value="CAP_ED"/>
    <property type="match status" value="1"/>
</dbReference>
<accession>F2NCW3</accession>
<dbReference type="GO" id="GO:0003700">
    <property type="term" value="F:DNA-binding transcription factor activity"/>
    <property type="evidence" value="ECO:0007669"/>
    <property type="project" value="TreeGrafter"/>
</dbReference>
<dbReference type="EMBL" id="CP002629">
    <property type="protein sequence ID" value="AEB09537.1"/>
    <property type="molecule type" value="Genomic_DNA"/>
</dbReference>
<dbReference type="PANTHER" id="PTHR24567:SF74">
    <property type="entry name" value="HTH-TYPE TRANSCRIPTIONAL REGULATOR ARCR"/>
    <property type="match status" value="1"/>
</dbReference>
<dbReference type="Pfam" id="PF00027">
    <property type="entry name" value="cNMP_binding"/>
    <property type="match status" value="1"/>
</dbReference>
<evidence type="ECO:0000259" key="1">
    <source>
        <dbReference type="PROSITE" id="PS50042"/>
    </source>
</evidence>
<feature type="domain" description="Cyclic nucleotide-binding" evidence="1">
    <location>
        <begin position="13"/>
        <end position="85"/>
    </location>
</feature>
<keyword evidence="3" id="KW-1185">Reference proteome</keyword>
<organism evidence="2 3">
    <name type="scientific">Desulfobacca acetoxidans (strain ATCC 700848 / DSM 11109 / ASRB2)</name>
    <dbReference type="NCBI Taxonomy" id="880072"/>
    <lineage>
        <taxon>Bacteria</taxon>
        <taxon>Pseudomonadati</taxon>
        <taxon>Thermodesulfobacteriota</taxon>
        <taxon>Desulfobaccia</taxon>
        <taxon>Desulfobaccales</taxon>
        <taxon>Desulfobaccaceae</taxon>
        <taxon>Desulfobacca</taxon>
    </lineage>
</organism>
<dbReference type="InterPro" id="IPR050397">
    <property type="entry name" value="Env_Response_Regulators"/>
</dbReference>
<protein>
    <submittedName>
        <fullName evidence="2">Putative transcriptional regulator, Crp/Fnr family</fullName>
    </submittedName>
</protein>
<dbReference type="SUPFAM" id="SSF51206">
    <property type="entry name" value="cAMP-binding domain-like"/>
    <property type="match status" value="1"/>
</dbReference>